<evidence type="ECO:0000256" key="6">
    <source>
        <dbReference type="ARBA" id="ARBA00022989"/>
    </source>
</evidence>
<feature type="transmembrane region" description="Helical" evidence="8">
    <location>
        <begin position="200"/>
        <end position="220"/>
    </location>
</feature>
<dbReference type="InterPro" id="IPR004638">
    <property type="entry name" value="EmrB-like"/>
</dbReference>
<gene>
    <name evidence="10" type="ORF">D4L85_15725</name>
</gene>
<evidence type="ECO:0000256" key="8">
    <source>
        <dbReference type="SAM" id="Phobius"/>
    </source>
</evidence>
<dbReference type="PANTHER" id="PTHR42718">
    <property type="entry name" value="MAJOR FACILITATOR SUPERFAMILY MULTIDRUG TRANSPORTER MFSC"/>
    <property type="match status" value="1"/>
</dbReference>
<feature type="transmembrane region" description="Helical" evidence="8">
    <location>
        <begin position="482"/>
        <end position="505"/>
    </location>
</feature>
<feature type="transmembrane region" description="Helical" evidence="8">
    <location>
        <begin position="12"/>
        <end position="35"/>
    </location>
</feature>
<proteinExistence type="inferred from homology"/>
<protein>
    <submittedName>
        <fullName evidence="10">DHA2 family efflux MFS transporter permease subunit</fullName>
    </submittedName>
</protein>
<feature type="transmembrane region" description="Helical" evidence="8">
    <location>
        <begin position="333"/>
        <end position="353"/>
    </location>
</feature>
<evidence type="ECO:0000259" key="9">
    <source>
        <dbReference type="PROSITE" id="PS50850"/>
    </source>
</evidence>
<feature type="transmembrane region" description="Helical" evidence="8">
    <location>
        <begin position="232"/>
        <end position="250"/>
    </location>
</feature>
<feature type="transmembrane region" description="Helical" evidence="8">
    <location>
        <begin position="50"/>
        <end position="68"/>
    </location>
</feature>
<feature type="domain" description="Major facilitator superfamily (MFS) profile" evidence="9">
    <location>
        <begin position="14"/>
        <end position="509"/>
    </location>
</feature>
<keyword evidence="11" id="KW-1185">Reference proteome</keyword>
<evidence type="ECO:0000256" key="2">
    <source>
        <dbReference type="ARBA" id="ARBA00008537"/>
    </source>
</evidence>
<feature type="transmembrane region" description="Helical" evidence="8">
    <location>
        <begin position="80"/>
        <end position="99"/>
    </location>
</feature>
<dbReference type="EMBL" id="CP032382">
    <property type="protein sequence ID" value="AYB31924.1"/>
    <property type="molecule type" value="Genomic_DNA"/>
</dbReference>
<evidence type="ECO:0000256" key="3">
    <source>
        <dbReference type="ARBA" id="ARBA00022448"/>
    </source>
</evidence>
<evidence type="ECO:0000256" key="4">
    <source>
        <dbReference type="ARBA" id="ARBA00022475"/>
    </source>
</evidence>
<reference evidence="11" key="1">
    <citation type="submission" date="2018-09" db="EMBL/GenBank/DDBJ databases">
        <title>Chryseolinea sp. KIS68-18 isolated from soil.</title>
        <authorList>
            <person name="Weon H.-Y."/>
            <person name="Kwon S.-W."/>
            <person name="Lee S.A."/>
        </authorList>
    </citation>
    <scope>NUCLEOTIDE SEQUENCE [LARGE SCALE GENOMIC DNA]</scope>
    <source>
        <strain evidence="11">KIS68-18</strain>
    </source>
</reference>
<dbReference type="AlphaFoldDB" id="A0A385SLT6"/>
<evidence type="ECO:0000256" key="7">
    <source>
        <dbReference type="ARBA" id="ARBA00023136"/>
    </source>
</evidence>
<feature type="transmembrane region" description="Helical" evidence="8">
    <location>
        <begin position="271"/>
        <end position="296"/>
    </location>
</feature>
<evidence type="ECO:0000256" key="1">
    <source>
        <dbReference type="ARBA" id="ARBA00004651"/>
    </source>
</evidence>
<dbReference type="Gene3D" id="1.20.1250.20">
    <property type="entry name" value="MFS general substrate transporter like domains"/>
    <property type="match status" value="1"/>
</dbReference>
<keyword evidence="4" id="KW-1003">Cell membrane</keyword>
<dbReference type="Gene3D" id="1.20.1720.10">
    <property type="entry name" value="Multidrug resistance protein D"/>
    <property type="match status" value="1"/>
</dbReference>
<sequence length="514" mass="55258">MPTVALKSKEGIWVMVSTILASAMAFIDATALNVVLPSMQEELQASVTDIFWVLNAYLLMLASLILIGGSLGDTLGRKKIFMTGIVLFILSSASCGMSATIFQLIVFRIFQGIGGALMIPGSLSLISSSIHERERGKAIGIWSAVSTAVTIGGPILGGALADAGWWRYIFYINVPLGLIALFILFAKVSEVKAGGADKPIDVVGALIIALCLASLTYGFLRIPKVGFNNWQVYVSLVAGILLLPVFIACEKRVPHRMMPLHLFKNKIFSGMNLYTFFLYAGLSAGMFFLSLNLIQIQGYRQFEAGLAFLPFTLLLTLLSAVAGKLSDRYGPKFFLVAGATITGAALLFLAFIPKTSGPTQYWSTFFPGILIFGAGMTFVIAPLTATVMGCVSDQYSGVASGVNNAVTRTSGVFANAIFGALAVLLFSSALQKDLVKTSFSEESKREIAAQVVNLGNAKAPLHLPDADRQKIQELYQQGFLNAYRTIMILAAALCFGATLMAVLFVEKGVHERER</sequence>
<dbReference type="InterPro" id="IPR011701">
    <property type="entry name" value="MFS"/>
</dbReference>
<dbReference type="CDD" id="cd17321">
    <property type="entry name" value="MFS_MMR_MDR_like"/>
    <property type="match status" value="1"/>
</dbReference>
<feature type="transmembrane region" description="Helical" evidence="8">
    <location>
        <begin position="105"/>
        <end position="126"/>
    </location>
</feature>
<evidence type="ECO:0000313" key="11">
    <source>
        <dbReference type="Proteomes" id="UP000266183"/>
    </source>
</evidence>
<dbReference type="Pfam" id="PF07690">
    <property type="entry name" value="MFS_1"/>
    <property type="match status" value="1"/>
</dbReference>
<accession>A0A385SLT6</accession>
<feature type="transmembrane region" description="Helical" evidence="8">
    <location>
        <begin position="138"/>
        <end position="156"/>
    </location>
</feature>
<dbReference type="Proteomes" id="UP000266183">
    <property type="component" value="Chromosome"/>
</dbReference>
<dbReference type="SUPFAM" id="SSF103473">
    <property type="entry name" value="MFS general substrate transporter"/>
    <property type="match status" value="1"/>
</dbReference>
<dbReference type="RefSeq" id="WP_119755185.1">
    <property type="nucleotide sequence ID" value="NZ_CP032382.1"/>
</dbReference>
<keyword evidence="6 8" id="KW-1133">Transmembrane helix</keyword>
<name>A0A385SLT6_9BACT</name>
<keyword evidence="3" id="KW-0813">Transport</keyword>
<feature type="transmembrane region" description="Helical" evidence="8">
    <location>
        <begin position="302"/>
        <end position="321"/>
    </location>
</feature>
<dbReference type="NCBIfam" id="TIGR00711">
    <property type="entry name" value="efflux_EmrB"/>
    <property type="match status" value="1"/>
</dbReference>
<dbReference type="OrthoDB" id="783189at2"/>
<evidence type="ECO:0000313" key="10">
    <source>
        <dbReference type="EMBL" id="AYB31924.1"/>
    </source>
</evidence>
<keyword evidence="5 8" id="KW-0812">Transmembrane</keyword>
<dbReference type="KEGG" id="chk:D4L85_15725"/>
<evidence type="ECO:0000256" key="5">
    <source>
        <dbReference type="ARBA" id="ARBA00022692"/>
    </source>
</evidence>
<feature type="transmembrane region" description="Helical" evidence="8">
    <location>
        <begin position="412"/>
        <end position="430"/>
    </location>
</feature>
<dbReference type="GO" id="GO:0005886">
    <property type="term" value="C:plasma membrane"/>
    <property type="evidence" value="ECO:0007669"/>
    <property type="project" value="UniProtKB-SubCell"/>
</dbReference>
<feature type="transmembrane region" description="Helical" evidence="8">
    <location>
        <begin position="365"/>
        <end position="391"/>
    </location>
</feature>
<dbReference type="GO" id="GO:0022857">
    <property type="term" value="F:transmembrane transporter activity"/>
    <property type="evidence" value="ECO:0007669"/>
    <property type="project" value="InterPro"/>
</dbReference>
<dbReference type="InterPro" id="IPR020846">
    <property type="entry name" value="MFS_dom"/>
</dbReference>
<dbReference type="PANTHER" id="PTHR42718:SF9">
    <property type="entry name" value="MAJOR FACILITATOR SUPERFAMILY MULTIDRUG TRANSPORTER MFSC"/>
    <property type="match status" value="1"/>
</dbReference>
<organism evidence="10 11">
    <name type="scientific">Chryseolinea soli</name>
    <dbReference type="NCBI Taxonomy" id="2321403"/>
    <lineage>
        <taxon>Bacteria</taxon>
        <taxon>Pseudomonadati</taxon>
        <taxon>Bacteroidota</taxon>
        <taxon>Cytophagia</taxon>
        <taxon>Cytophagales</taxon>
        <taxon>Fulvivirgaceae</taxon>
        <taxon>Chryseolinea</taxon>
    </lineage>
</organism>
<comment type="similarity">
    <text evidence="2">Belongs to the major facilitator superfamily. EmrB family.</text>
</comment>
<feature type="transmembrane region" description="Helical" evidence="8">
    <location>
        <begin position="168"/>
        <end position="188"/>
    </location>
</feature>
<dbReference type="PROSITE" id="PS50850">
    <property type="entry name" value="MFS"/>
    <property type="match status" value="1"/>
</dbReference>
<keyword evidence="7 8" id="KW-0472">Membrane</keyword>
<comment type="subcellular location">
    <subcellularLocation>
        <location evidence="1">Cell membrane</location>
        <topology evidence="1">Multi-pass membrane protein</topology>
    </subcellularLocation>
</comment>
<dbReference type="InterPro" id="IPR036259">
    <property type="entry name" value="MFS_trans_sf"/>
</dbReference>